<feature type="compositionally biased region" description="Low complexity" evidence="4">
    <location>
        <begin position="438"/>
        <end position="452"/>
    </location>
</feature>
<gene>
    <name evidence="6" type="ORF">HU200_059708</name>
</gene>
<sequence>MSTSERLGRQILQIDEVTIGASLSTGTSPALVACVTTDRRRDGRSRLHSPPACCHLGSAPVRSDNPTPPPGAPASNRLLSPQQAASYRIRSRTQEQATTAHARAHTAVAGTCGVQIPLRVPRVYFLATVAAPRMSTVGGPDPTPMRCVSLKHSRRRRLCNYERQAGKTTHSSQLHYCSTQYSPCPTSKHASICTRTTAELHLHHYQKIISSRCSSRGKGFVRPPSYRTSSSLACSRISERSIVRKKKIIDQEMRSGGCAVQQELAVEAAAVMRQAVSLARRRGHAQVTPLHVATALLAADAGLLRAACLRSRLSSHPLQCKALELCFNVALNRLATAGSPAASMFHHQFHHPRPPALSNALAAAFKRAQANQRRGGGGGGAEGQPQVAAAGARVELEQLVISILDDPSVSRVMREAGFSSAEVKANVEKTVSSSPEQSSTNTAASSTSAAASPNPPKPKAKVVHHVAGDAARVMDAMASGRSHRSVVVVGESAAAAEGVVKAVMDKVSKGELLLKHECLKNAQLVPFSAASFQSLTREEVVARSGDLRALVREGRAAGKGVVLVLEDLSYAAEAWAATASSRHHGHGRFCPVEHAVLELSSLVRSGGHGMFWLLGFGGYASYASCRLGHPSLETILELHPIVVPEGCSLASLSLGGEHSEITHCGGADMVVATTASVPSWIRRCQPQPQGPVLTGSELTLSFSLAPASSSMYGFTHHYDANMMSCEPWQHDHLITIDRRQPQPNHGHDVLPIMAESCYDQQLMLANPNNPAGSSSNSVSKSNSSDAATTEPAAAARHRCPKKFTELTAANLKILCSALEKRVPRHRDIAPAIASAVLQRRSGVTRTTRPSSSATWLIFYGRDNDGKTDMARELARLVFGSCSEFTCIMTTTAAPELTLAPSGSNSGDCISLKRRRQRSPDNDEHGYMQRFYEAIRQNPHRVVMIDSVVDHDSSEAGAMENAMATGTVRGCNGDVVSLEDAIVVISCCQVLGTCSRVSSPRPVKQRVMGDDVDSSKVEDDAAAEKGDAARFGLDLNACAATIDEEEEEGTSTLPNDMRILNAVDGVFFFQY</sequence>
<keyword evidence="2 3" id="KW-0677">Repeat</keyword>
<dbReference type="InterPro" id="IPR036628">
    <property type="entry name" value="Clp_N_dom_sf"/>
</dbReference>
<dbReference type="Gene3D" id="3.40.50.300">
    <property type="entry name" value="P-loop containing nucleotide triphosphate hydrolases"/>
    <property type="match status" value="1"/>
</dbReference>
<evidence type="ECO:0000256" key="4">
    <source>
        <dbReference type="SAM" id="MobiDB-lite"/>
    </source>
</evidence>
<dbReference type="PROSITE" id="PS51903">
    <property type="entry name" value="CLP_R"/>
    <property type="match status" value="1"/>
</dbReference>
<feature type="domain" description="Clp R" evidence="5">
    <location>
        <begin position="260"/>
        <end position="434"/>
    </location>
</feature>
<evidence type="ECO:0000256" key="1">
    <source>
        <dbReference type="ARBA" id="ARBA00008675"/>
    </source>
</evidence>
<proteinExistence type="inferred from homology"/>
<feature type="region of interest" description="Disordered" evidence="4">
    <location>
        <begin position="41"/>
        <end position="79"/>
    </location>
</feature>
<dbReference type="OrthoDB" id="750498at2759"/>
<dbReference type="Gene3D" id="1.10.1780.10">
    <property type="entry name" value="Clp, N-terminal domain"/>
    <property type="match status" value="1"/>
</dbReference>
<dbReference type="PANTHER" id="PTHR43572">
    <property type="entry name" value="CHAPERONE PROTEIN CLPD, CHLOROPLASTIC"/>
    <property type="match status" value="1"/>
</dbReference>
<feature type="region of interest" description="Disordered" evidence="4">
    <location>
        <begin position="764"/>
        <end position="794"/>
    </location>
</feature>
<dbReference type="InterPro" id="IPR027417">
    <property type="entry name" value="P-loop_NTPase"/>
</dbReference>
<reference evidence="6" key="1">
    <citation type="submission" date="2020-07" db="EMBL/GenBank/DDBJ databases">
        <title>Genome sequence and genetic diversity analysis of an under-domesticated orphan crop, white fonio (Digitaria exilis).</title>
        <authorList>
            <person name="Bennetzen J.L."/>
            <person name="Chen S."/>
            <person name="Ma X."/>
            <person name="Wang X."/>
            <person name="Yssel A.E.J."/>
            <person name="Chaluvadi S.R."/>
            <person name="Johnson M."/>
            <person name="Gangashetty P."/>
            <person name="Hamidou F."/>
            <person name="Sanogo M.D."/>
            <person name="Zwaenepoel A."/>
            <person name="Wallace J."/>
            <person name="Van De Peer Y."/>
            <person name="Van Deynze A."/>
        </authorList>
    </citation>
    <scope>NUCLEOTIDE SEQUENCE</scope>
    <source>
        <tissue evidence="6">Leaves</tissue>
    </source>
</reference>
<accession>A0A835DY39</accession>
<dbReference type="AlphaFoldDB" id="A0A835DY39"/>
<dbReference type="InterPro" id="IPR004176">
    <property type="entry name" value="Clp_R_N"/>
</dbReference>
<organism evidence="6 7">
    <name type="scientific">Digitaria exilis</name>
    <dbReference type="NCBI Taxonomy" id="1010633"/>
    <lineage>
        <taxon>Eukaryota</taxon>
        <taxon>Viridiplantae</taxon>
        <taxon>Streptophyta</taxon>
        <taxon>Embryophyta</taxon>
        <taxon>Tracheophyta</taxon>
        <taxon>Spermatophyta</taxon>
        <taxon>Magnoliopsida</taxon>
        <taxon>Liliopsida</taxon>
        <taxon>Poales</taxon>
        <taxon>Poaceae</taxon>
        <taxon>PACMAD clade</taxon>
        <taxon>Panicoideae</taxon>
        <taxon>Panicodae</taxon>
        <taxon>Paniceae</taxon>
        <taxon>Anthephorinae</taxon>
        <taxon>Digitaria</taxon>
    </lineage>
</organism>
<dbReference type="InterPro" id="IPR051650">
    <property type="entry name" value="SL_signaling_regulator"/>
</dbReference>
<evidence type="ECO:0000256" key="2">
    <source>
        <dbReference type="ARBA" id="ARBA00022737"/>
    </source>
</evidence>
<protein>
    <recommendedName>
        <fullName evidence="5">Clp R domain-containing protein</fullName>
    </recommendedName>
</protein>
<feature type="region of interest" description="Disordered" evidence="4">
    <location>
        <begin position="902"/>
        <end position="923"/>
    </location>
</feature>
<comment type="caution">
    <text evidence="6">The sequence shown here is derived from an EMBL/GenBank/DDBJ whole genome shotgun (WGS) entry which is preliminary data.</text>
</comment>
<dbReference type="InterPro" id="IPR058680">
    <property type="entry name" value="NBD_SMAX1-like"/>
</dbReference>
<dbReference type="Pfam" id="PF23569">
    <property type="entry name" value="NBD_SMAX1"/>
    <property type="match status" value="1"/>
</dbReference>
<evidence type="ECO:0000313" key="7">
    <source>
        <dbReference type="Proteomes" id="UP000636709"/>
    </source>
</evidence>
<feature type="region of interest" description="Disordered" evidence="4">
    <location>
        <begin position="367"/>
        <end position="386"/>
    </location>
</feature>
<dbReference type="EMBL" id="JACEFO010002486">
    <property type="protein sequence ID" value="KAF8657898.1"/>
    <property type="molecule type" value="Genomic_DNA"/>
</dbReference>
<feature type="compositionally biased region" description="Low complexity" evidence="4">
    <location>
        <begin position="765"/>
        <end position="794"/>
    </location>
</feature>
<comment type="similarity">
    <text evidence="1">Belongs to the ClpA/ClpB family.</text>
</comment>
<name>A0A835DY39_9POAL</name>
<evidence type="ECO:0000313" key="6">
    <source>
        <dbReference type="EMBL" id="KAF8657898.1"/>
    </source>
</evidence>
<dbReference type="PROSITE" id="PS51257">
    <property type="entry name" value="PROKAR_LIPOPROTEIN"/>
    <property type="match status" value="1"/>
</dbReference>
<evidence type="ECO:0000256" key="3">
    <source>
        <dbReference type="PROSITE-ProRule" id="PRU01251"/>
    </source>
</evidence>
<dbReference type="PANTHER" id="PTHR43572:SF1">
    <property type="entry name" value="OS11G0156800 PROTEIN"/>
    <property type="match status" value="1"/>
</dbReference>
<dbReference type="SUPFAM" id="SSF81923">
    <property type="entry name" value="Double Clp-N motif"/>
    <property type="match status" value="1"/>
</dbReference>
<keyword evidence="7" id="KW-1185">Reference proteome</keyword>
<feature type="region of interest" description="Disordered" evidence="4">
    <location>
        <begin position="425"/>
        <end position="461"/>
    </location>
</feature>
<evidence type="ECO:0000259" key="5">
    <source>
        <dbReference type="PROSITE" id="PS51903"/>
    </source>
</evidence>
<dbReference type="Proteomes" id="UP000636709">
    <property type="component" value="Unassembled WGS sequence"/>
</dbReference>